<accession>A0A0L6Z7Q0</accession>
<dbReference type="Proteomes" id="UP000037043">
    <property type="component" value="Unassembled WGS sequence"/>
</dbReference>
<dbReference type="PATRIC" id="fig|1121318.3.peg.2748"/>
<reference evidence="2" key="1">
    <citation type="submission" date="2015-08" db="EMBL/GenBank/DDBJ databases">
        <title>Genome sequence of the strict anaerobe Clostridium homopropionicum LuHBu1 (DSM 5847T).</title>
        <authorList>
            <person name="Poehlein A."/>
            <person name="Beck M."/>
            <person name="Schiel-Bengelsdorf B."/>
            <person name="Bengelsdorf F.R."/>
            <person name="Daniel R."/>
            <person name="Duerre P."/>
        </authorList>
    </citation>
    <scope>NUCLEOTIDE SEQUENCE [LARGE SCALE GENOMIC DNA]</scope>
    <source>
        <strain evidence="2">DSM 5847</strain>
    </source>
</reference>
<comment type="caution">
    <text evidence="1">The sequence shown here is derived from an EMBL/GenBank/DDBJ whole genome shotgun (WGS) entry which is preliminary data.</text>
</comment>
<dbReference type="EMBL" id="LHUR01000031">
    <property type="protein sequence ID" value="KOA18995.1"/>
    <property type="molecule type" value="Genomic_DNA"/>
</dbReference>
<evidence type="ECO:0000313" key="2">
    <source>
        <dbReference type="Proteomes" id="UP000037043"/>
    </source>
</evidence>
<keyword evidence="2" id="KW-1185">Reference proteome</keyword>
<sequence length="121" mass="14156">MDIDIVKLEQFRDLKISREELYQSMHKDVAKISIETPVKVCSEHVIGLLEGYKNGLRTKDTILEWVNTIWFSGWFEYCDEQCDSIASVMNCLEEIDEEGKELNLEKVEIYLNALKHNLEVD</sequence>
<evidence type="ECO:0000313" key="1">
    <source>
        <dbReference type="EMBL" id="KOA18995.1"/>
    </source>
</evidence>
<dbReference type="RefSeq" id="WP_242846783.1">
    <property type="nucleotide sequence ID" value="NZ_LHUR01000031.1"/>
</dbReference>
<proteinExistence type="predicted"/>
<organism evidence="1 2">
    <name type="scientific">Clostridium homopropionicum DSM 5847</name>
    <dbReference type="NCBI Taxonomy" id="1121318"/>
    <lineage>
        <taxon>Bacteria</taxon>
        <taxon>Bacillati</taxon>
        <taxon>Bacillota</taxon>
        <taxon>Clostridia</taxon>
        <taxon>Eubacteriales</taxon>
        <taxon>Clostridiaceae</taxon>
        <taxon>Clostridium</taxon>
    </lineage>
</organism>
<protein>
    <submittedName>
        <fullName evidence="1">Uncharacterized protein</fullName>
    </submittedName>
</protein>
<gene>
    <name evidence="1" type="ORF">CLHOM_27350</name>
</gene>
<name>A0A0L6Z7Q0_9CLOT</name>
<dbReference type="STRING" id="36844.SAMN04488501_10918"/>
<dbReference type="AlphaFoldDB" id="A0A0L6Z7Q0"/>